<gene>
    <name evidence="5" type="ORF">PDIGIT_LOCUS9218</name>
</gene>
<feature type="region of interest" description="Disordered" evidence="3">
    <location>
        <begin position="1"/>
        <end position="23"/>
    </location>
</feature>
<proteinExistence type="inferred from homology"/>
<accession>A0A9W4XSP0</accession>
<dbReference type="SUPFAM" id="SSF103473">
    <property type="entry name" value="MFS general substrate transporter"/>
    <property type="match status" value="1"/>
</dbReference>
<dbReference type="GO" id="GO:0022857">
    <property type="term" value="F:transmembrane transporter activity"/>
    <property type="evidence" value="ECO:0007669"/>
    <property type="project" value="InterPro"/>
</dbReference>
<keyword evidence="4" id="KW-1133">Transmembrane helix</keyword>
<dbReference type="GO" id="GO:0016020">
    <property type="term" value="C:membrane"/>
    <property type="evidence" value="ECO:0007669"/>
    <property type="project" value="UniProtKB-SubCell"/>
</dbReference>
<comment type="caution">
    <text evidence="5">The sequence shown here is derived from an EMBL/GenBank/DDBJ whole genome shotgun (WGS) entry which is preliminary data.</text>
</comment>
<evidence type="ECO:0000256" key="3">
    <source>
        <dbReference type="SAM" id="MobiDB-lite"/>
    </source>
</evidence>
<dbReference type="InterPro" id="IPR036259">
    <property type="entry name" value="MFS_trans_sf"/>
</dbReference>
<evidence type="ECO:0000313" key="6">
    <source>
        <dbReference type="Proteomes" id="UP001152607"/>
    </source>
</evidence>
<dbReference type="Gene3D" id="1.20.1250.20">
    <property type="entry name" value="MFS general substrate transporter like domains"/>
    <property type="match status" value="1"/>
</dbReference>
<dbReference type="AlphaFoldDB" id="A0A9W4XSP0"/>
<keyword evidence="4" id="KW-0472">Membrane</keyword>
<comment type="subcellular location">
    <subcellularLocation>
        <location evidence="1">Membrane</location>
        <topology evidence="1">Multi-pass membrane protein</topology>
    </subcellularLocation>
</comment>
<feature type="transmembrane region" description="Helical" evidence="4">
    <location>
        <begin position="50"/>
        <end position="73"/>
    </location>
</feature>
<evidence type="ECO:0000256" key="2">
    <source>
        <dbReference type="ARBA" id="ARBA00006727"/>
    </source>
</evidence>
<organism evidence="5 6">
    <name type="scientific">Periconia digitata</name>
    <dbReference type="NCBI Taxonomy" id="1303443"/>
    <lineage>
        <taxon>Eukaryota</taxon>
        <taxon>Fungi</taxon>
        <taxon>Dikarya</taxon>
        <taxon>Ascomycota</taxon>
        <taxon>Pezizomycotina</taxon>
        <taxon>Dothideomycetes</taxon>
        <taxon>Pleosporomycetidae</taxon>
        <taxon>Pleosporales</taxon>
        <taxon>Massarineae</taxon>
        <taxon>Periconiaceae</taxon>
        <taxon>Periconia</taxon>
    </lineage>
</organism>
<dbReference type="OrthoDB" id="6509908at2759"/>
<keyword evidence="6" id="KW-1185">Reference proteome</keyword>
<dbReference type="PANTHER" id="PTHR11360:SF281">
    <property type="entry name" value="ASPYRIDONES EFFLUX PROTEIN APDF-RELATED"/>
    <property type="match status" value="1"/>
</dbReference>
<dbReference type="EMBL" id="CAOQHR010000006">
    <property type="protein sequence ID" value="CAI6336126.1"/>
    <property type="molecule type" value="Genomic_DNA"/>
</dbReference>
<name>A0A9W4XSP0_9PLEO</name>
<dbReference type="InterPro" id="IPR050327">
    <property type="entry name" value="Proton-linked_MCT"/>
</dbReference>
<dbReference type="Proteomes" id="UP001152607">
    <property type="component" value="Unassembled WGS sequence"/>
</dbReference>
<reference evidence="5" key="1">
    <citation type="submission" date="2023-01" db="EMBL/GenBank/DDBJ databases">
        <authorList>
            <person name="Van Ghelder C."/>
            <person name="Rancurel C."/>
        </authorList>
    </citation>
    <scope>NUCLEOTIDE SEQUENCE</scope>
    <source>
        <strain evidence="5">CNCM I-4278</strain>
    </source>
</reference>
<evidence type="ECO:0000313" key="5">
    <source>
        <dbReference type="EMBL" id="CAI6336126.1"/>
    </source>
</evidence>
<feature type="transmembrane region" description="Helical" evidence="4">
    <location>
        <begin position="147"/>
        <end position="168"/>
    </location>
</feature>
<dbReference type="InterPro" id="IPR011701">
    <property type="entry name" value="MFS"/>
</dbReference>
<evidence type="ECO:0008006" key="7">
    <source>
        <dbReference type="Google" id="ProtNLM"/>
    </source>
</evidence>
<evidence type="ECO:0000256" key="4">
    <source>
        <dbReference type="SAM" id="Phobius"/>
    </source>
</evidence>
<comment type="similarity">
    <text evidence="2">Belongs to the major facilitator superfamily. Monocarboxylate porter (TC 2.A.1.13) family.</text>
</comment>
<dbReference type="Pfam" id="PF07690">
    <property type="entry name" value="MFS_1"/>
    <property type="match status" value="1"/>
</dbReference>
<dbReference type="PANTHER" id="PTHR11360">
    <property type="entry name" value="MONOCARBOXYLATE TRANSPORTER"/>
    <property type="match status" value="1"/>
</dbReference>
<feature type="transmembrane region" description="Helical" evidence="4">
    <location>
        <begin position="180"/>
        <end position="201"/>
    </location>
</feature>
<keyword evidence="4" id="KW-0812">Transmembrane</keyword>
<sequence length="226" mass="24969">MTLMMPTAYSEKTGRPRRDTQVSTANSTISIIAKEHDVNENEAQKQKREAWLTALGSFLIYYSSLGLLNTFGFFQEYYENQFLKNLPVSPSTISFIGTLQIALSNSLAAVSGALCDFYGVKYLYMASGISLATSFIGLSFSKPLITHLFLSQGLFMGTAIAFGAQPAFTAVTQHYNEKRGLAMTIVYTGSAIGGLCFHLMFTTLTPRIGFPWTMRITALKILVLFR</sequence>
<feature type="transmembrane region" description="Helical" evidence="4">
    <location>
        <begin position="122"/>
        <end position="141"/>
    </location>
</feature>
<feature type="transmembrane region" description="Helical" evidence="4">
    <location>
        <begin position="93"/>
        <end position="115"/>
    </location>
</feature>
<protein>
    <recommendedName>
        <fullName evidence="7">Major facilitator superfamily (MFS) profile domain-containing protein</fullName>
    </recommendedName>
</protein>
<evidence type="ECO:0000256" key="1">
    <source>
        <dbReference type="ARBA" id="ARBA00004141"/>
    </source>
</evidence>